<name>A0ABQ3D9F5_9ACTN</name>
<reference evidence="2" key="1">
    <citation type="journal article" date="2019" name="Int. J. Syst. Evol. Microbiol.">
        <title>The Global Catalogue of Microorganisms (GCM) 10K type strain sequencing project: providing services to taxonomists for standard genome sequencing and annotation.</title>
        <authorList>
            <consortium name="The Broad Institute Genomics Platform"/>
            <consortium name="The Broad Institute Genome Sequencing Center for Infectious Disease"/>
            <person name="Wu L."/>
            <person name="Ma J."/>
        </authorList>
    </citation>
    <scope>NUCLEOTIDE SEQUENCE [LARGE SCALE GENOMIC DNA]</scope>
    <source>
        <strain evidence="2">JCM 4733</strain>
    </source>
</reference>
<dbReference type="EMBL" id="BMVN01000056">
    <property type="protein sequence ID" value="GHA65869.1"/>
    <property type="molecule type" value="Genomic_DNA"/>
</dbReference>
<organism evidence="1 2">
    <name type="scientific">Streptomyces canarius</name>
    <dbReference type="NCBI Taxonomy" id="285453"/>
    <lineage>
        <taxon>Bacteria</taxon>
        <taxon>Bacillati</taxon>
        <taxon>Actinomycetota</taxon>
        <taxon>Actinomycetes</taxon>
        <taxon>Kitasatosporales</taxon>
        <taxon>Streptomycetaceae</taxon>
        <taxon>Streptomyces</taxon>
    </lineage>
</organism>
<protein>
    <submittedName>
        <fullName evidence="1">Uncharacterized protein</fullName>
    </submittedName>
</protein>
<dbReference type="Proteomes" id="UP000653644">
    <property type="component" value="Unassembled WGS sequence"/>
</dbReference>
<keyword evidence="2" id="KW-1185">Reference proteome</keyword>
<evidence type="ECO:0000313" key="2">
    <source>
        <dbReference type="Proteomes" id="UP000653644"/>
    </source>
</evidence>
<proteinExistence type="predicted"/>
<comment type="caution">
    <text evidence="1">The sequence shown here is derived from an EMBL/GenBank/DDBJ whole genome shotgun (WGS) entry which is preliminary data.</text>
</comment>
<accession>A0ABQ3D9F5</accession>
<evidence type="ECO:0000313" key="1">
    <source>
        <dbReference type="EMBL" id="GHA65869.1"/>
    </source>
</evidence>
<sequence length="102" mass="10760">MRPPEGVRADGTTTGADVRAAKGPCRAWYCGWRRDDRSGGRPARSAVEAAGLSHLYPDAGAPWRPAALHAAAHPQSGIADLGVLLSEVGKTLLAVHYEYVTP</sequence>
<gene>
    <name evidence="1" type="ORF">GCM10010345_82220</name>
</gene>